<evidence type="ECO:0000313" key="1">
    <source>
        <dbReference type="EMBL" id="CAH1447449.1"/>
    </source>
</evidence>
<keyword evidence="2" id="KW-1185">Reference proteome</keyword>
<sequence>MSFTAVISYPPPIDVPRSSESVEHENNNIQEDKENNVAMKTLVTSTKIDLLGLGDDKVVKGGATDILVGGKSNEVVHISPDQSGVHENPNEIVYNFPPNLSALNINGRMRFELVTLRENGRLQIFMVPYHCSQLVRSPLRNGRVTMWLLKDAHMDLV</sequence>
<organism evidence="1 2">
    <name type="scientific">Lactuca virosa</name>
    <dbReference type="NCBI Taxonomy" id="75947"/>
    <lineage>
        <taxon>Eukaryota</taxon>
        <taxon>Viridiplantae</taxon>
        <taxon>Streptophyta</taxon>
        <taxon>Embryophyta</taxon>
        <taxon>Tracheophyta</taxon>
        <taxon>Spermatophyta</taxon>
        <taxon>Magnoliopsida</taxon>
        <taxon>eudicotyledons</taxon>
        <taxon>Gunneridae</taxon>
        <taxon>Pentapetalae</taxon>
        <taxon>asterids</taxon>
        <taxon>campanulids</taxon>
        <taxon>Asterales</taxon>
        <taxon>Asteraceae</taxon>
        <taxon>Cichorioideae</taxon>
        <taxon>Cichorieae</taxon>
        <taxon>Lactucinae</taxon>
        <taxon>Lactuca</taxon>
    </lineage>
</organism>
<comment type="caution">
    <text evidence="1">The sequence shown here is derived from an EMBL/GenBank/DDBJ whole genome shotgun (WGS) entry which is preliminary data.</text>
</comment>
<proteinExistence type="predicted"/>
<dbReference type="EMBL" id="CAKMRJ010005523">
    <property type="protein sequence ID" value="CAH1447449.1"/>
    <property type="molecule type" value="Genomic_DNA"/>
</dbReference>
<dbReference type="Proteomes" id="UP001157418">
    <property type="component" value="Unassembled WGS sequence"/>
</dbReference>
<accession>A0AAU9PBG0</accession>
<evidence type="ECO:0000313" key="2">
    <source>
        <dbReference type="Proteomes" id="UP001157418"/>
    </source>
</evidence>
<dbReference type="AlphaFoldDB" id="A0AAU9PBG0"/>
<protein>
    <submittedName>
        <fullName evidence="1">Uncharacterized protein</fullName>
    </submittedName>
</protein>
<reference evidence="1 2" key="1">
    <citation type="submission" date="2022-01" db="EMBL/GenBank/DDBJ databases">
        <authorList>
            <person name="Xiong W."/>
            <person name="Schranz E."/>
        </authorList>
    </citation>
    <scope>NUCLEOTIDE SEQUENCE [LARGE SCALE GENOMIC DNA]</scope>
</reference>
<gene>
    <name evidence="1" type="ORF">LVIROSA_LOCUS33060</name>
</gene>
<name>A0AAU9PBG0_9ASTR</name>